<dbReference type="InterPro" id="IPR051461">
    <property type="entry name" value="UPF0750_membrane"/>
</dbReference>
<name>A0AA36IPK9_9DINO</name>
<comment type="caution">
    <text evidence="8">The sequence shown here is derived from an EMBL/GenBank/DDBJ whole genome shotgun (WGS) entry which is preliminary data.</text>
</comment>
<accession>A0AA36IPK9</accession>
<dbReference type="Proteomes" id="UP001178507">
    <property type="component" value="Unassembled WGS sequence"/>
</dbReference>
<reference evidence="8" key="1">
    <citation type="submission" date="2023-08" db="EMBL/GenBank/DDBJ databases">
        <authorList>
            <person name="Chen Y."/>
            <person name="Shah S."/>
            <person name="Dougan E. K."/>
            <person name="Thang M."/>
            <person name="Chan C."/>
        </authorList>
    </citation>
    <scope>NUCLEOTIDE SEQUENCE</scope>
</reference>
<keyword evidence="5 7" id="KW-0472">Membrane</keyword>
<protein>
    <recommendedName>
        <fullName evidence="10">YitT family protein</fullName>
    </recommendedName>
</protein>
<keyword evidence="3 7" id="KW-0812">Transmembrane</keyword>
<evidence type="ECO:0000256" key="2">
    <source>
        <dbReference type="ARBA" id="ARBA00022475"/>
    </source>
</evidence>
<evidence type="ECO:0000313" key="8">
    <source>
        <dbReference type="EMBL" id="CAJ1391642.1"/>
    </source>
</evidence>
<comment type="subcellular location">
    <subcellularLocation>
        <location evidence="1">Cell membrane</location>
        <topology evidence="1">Multi-pass membrane protein</topology>
    </subcellularLocation>
</comment>
<dbReference type="GO" id="GO:0005886">
    <property type="term" value="C:plasma membrane"/>
    <property type="evidence" value="ECO:0007669"/>
    <property type="project" value="UniProtKB-SubCell"/>
</dbReference>
<dbReference type="InterPro" id="IPR003740">
    <property type="entry name" value="YitT"/>
</dbReference>
<dbReference type="EMBL" id="CAUJNA010002223">
    <property type="protein sequence ID" value="CAJ1391642.1"/>
    <property type="molecule type" value="Genomic_DNA"/>
</dbReference>
<feature type="transmembrane region" description="Helical" evidence="7">
    <location>
        <begin position="135"/>
        <end position="153"/>
    </location>
</feature>
<evidence type="ECO:0000256" key="5">
    <source>
        <dbReference type="ARBA" id="ARBA00023136"/>
    </source>
</evidence>
<dbReference type="PANTHER" id="PTHR33545:SF5">
    <property type="entry name" value="UPF0750 MEMBRANE PROTEIN YITT"/>
    <property type="match status" value="1"/>
</dbReference>
<dbReference type="PANTHER" id="PTHR33545">
    <property type="entry name" value="UPF0750 MEMBRANE PROTEIN YITT-RELATED"/>
    <property type="match status" value="1"/>
</dbReference>
<proteinExistence type="predicted"/>
<evidence type="ECO:0008006" key="10">
    <source>
        <dbReference type="Google" id="ProtNLM"/>
    </source>
</evidence>
<sequence length="228" mass="24335">MDADSVTDTHQEPDGDGTDEADRQAMIMIRPSRHTLPEDIFAISIGVALVSFGVFLFQQAELVVSGVAGIALTISYATGLDFSALFFALNLPFYALAVRGMGWRFVIKTFCAIALMSVLVRYYPVLITIETLEPGFAALIGGIMIGLGLLALFRHGAGLGGINILVYWLQSARGMRAGYVQLGIDALILAGAALVIGWQGIVWSVAGAVMFNLILGVNHKPGRYVGVN</sequence>
<evidence type="ECO:0000256" key="7">
    <source>
        <dbReference type="SAM" id="Phobius"/>
    </source>
</evidence>
<evidence type="ECO:0000256" key="3">
    <source>
        <dbReference type="ARBA" id="ARBA00022692"/>
    </source>
</evidence>
<evidence type="ECO:0000256" key="6">
    <source>
        <dbReference type="SAM" id="MobiDB-lite"/>
    </source>
</evidence>
<keyword evidence="9" id="KW-1185">Reference proteome</keyword>
<organism evidence="8 9">
    <name type="scientific">Effrenium voratum</name>
    <dbReference type="NCBI Taxonomy" id="2562239"/>
    <lineage>
        <taxon>Eukaryota</taxon>
        <taxon>Sar</taxon>
        <taxon>Alveolata</taxon>
        <taxon>Dinophyceae</taxon>
        <taxon>Suessiales</taxon>
        <taxon>Symbiodiniaceae</taxon>
        <taxon>Effrenium</taxon>
    </lineage>
</organism>
<keyword evidence="4 7" id="KW-1133">Transmembrane helix</keyword>
<feature type="transmembrane region" description="Helical" evidence="7">
    <location>
        <begin position="40"/>
        <end position="58"/>
    </location>
</feature>
<feature type="region of interest" description="Disordered" evidence="6">
    <location>
        <begin position="1"/>
        <end position="22"/>
    </location>
</feature>
<evidence type="ECO:0000256" key="1">
    <source>
        <dbReference type="ARBA" id="ARBA00004651"/>
    </source>
</evidence>
<keyword evidence="2" id="KW-1003">Cell membrane</keyword>
<evidence type="ECO:0000313" key="9">
    <source>
        <dbReference type="Proteomes" id="UP001178507"/>
    </source>
</evidence>
<dbReference type="Pfam" id="PF02588">
    <property type="entry name" value="YitT_membrane"/>
    <property type="match status" value="1"/>
</dbReference>
<dbReference type="AlphaFoldDB" id="A0AA36IPK9"/>
<feature type="transmembrane region" description="Helical" evidence="7">
    <location>
        <begin position="70"/>
        <end position="93"/>
    </location>
</feature>
<evidence type="ECO:0000256" key="4">
    <source>
        <dbReference type="ARBA" id="ARBA00022989"/>
    </source>
</evidence>
<feature type="transmembrane region" description="Helical" evidence="7">
    <location>
        <begin position="105"/>
        <end position="123"/>
    </location>
</feature>
<gene>
    <name evidence="8" type="ORF">EVOR1521_LOCUS16906</name>
</gene>
<feature type="transmembrane region" description="Helical" evidence="7">
    <location>
        <begin position="201"/>
        <end position="218"/>
    </location>
</feature>